<organism evidence="1 2">
    <name type="scientific">Eumeta variegata</name>
    <name type="common">Bagworm moth</name>
    <name type="synonym">Eumeta japonica</name>
    <dbReference type="NCBI Taxonomy" id="151549"/>
    <lineage>
        <taxon>Eukaryota</taxon>
        <taxon>Metazoa</taxon>
        <taxon>Ecdysozoa</taxon>
        <taxon>Arthropoda</taxon>
        <taxon>Hexapoda</taxon>
        <taxon>Insecta</taxon>
        <taxon>Pterygota</taxon>
        <taxon>Neoptera</taxon>
        <taxon>Endopterygota</taxon>
        <taxon>Lepidoptera</taxon>
        <taxon>Glossata</taxon>
        <taxon>Ditrysia</taxon>
        <taxon>Tineoidea</taxon>
        <taxon>Psychidae</taxon>
        <taxon>Oiketicinae</taxon>
        <taxon>Eumeta</taxon>
    </lineage>
</organism>
<evidence type="ECO:0000313" key="2">
    <source>
        <dbReference type="Proteomes" id="UP000299102"/>
    </source>
</evidence>
<gene>
    <name evidence="1" type="ORF">EVAR_40243_1</name>
</gene>
<accession>A0A4C1XBW4</accession>
<comment type="caution">
    <text evidence="1">The sequence shown here is derived from an EMBL/GenBank/DDBJ whole genome shotgun (WGS) entry which is preliminary data.</text>
</comment>
<proteinExistence type="predicted"/>
<evidence type="ECO:0000313" key="1">
    <source>
        <dbReference type="EMBL" id="GBP59859.1"/>
    </source>
</evidence>
<dbReference type="AlphaFoldDB" id="A0A4C1XBW4"/>
<dbReference type="Proteomes" id="UP000299102">
    <property type="component" value="Unassembled WGS sequence"/>
</dbReference>
<reference evidence="1 2" key="1">
    <citation type="journal article" date="2019" name="Commun. Biol.">
        <title>The bagworm genome reveals a unique fibroin gene that provides high tensile strength.</title>
        <authorList>
            <person name="Kono N."/>
            <person name="Nakamura H."/>
            <person name="Ohtoshi R."/>
            <person name="Tomita M."/>
            <person name="Numata K."/>
            <person name="Arakawa K."/>
        </authorList>
    </citation>
    <scope>NUCLEOTIDE SEQUENCE [LARGE SCALE GENOMIC DNA]</scope>
</reference>
<protein>
    <submittedName>
        <fullName evidence="1">Uncharacterized protein</fullName>
    </submittedName>
</protein>
<name>A0A4C1XBW4_EUMVA</name>
<dbReference type="EMBL" id="BGZK01000772">
    <property type="protein sequence ID" value="GBP59859.1"/>
    <property type="molecule type" value="Genomic_DNA"/>
</dbReference>
<keyword evidence="2" id="KW-1185">Reference proteome</keyword>
<sequence length="69" mass="8019">MVEKVKDGTRIEIGTWTWTGSAEIEDERRNRYRDGHTATVDTNDEGIRSIFTQAEPWEKAIYNKIIDGF</sequence>